<evidence type="ECO:0000256" key="1">
    <source>
        <dbReference type="SAM" id="MobiDB-lite"/>
    </source>
</evidence>
<name>A0A7I7KT99_9MYCO</name>
<feature type="region of interest" description="Disordered" evidence="1">
    <location>
        <begin position="1"/>
        <end position="37"/>
    </location>
</feature>
<accession>A0A7I7KT99</accession>
<feature type="compositionally biased region" description="Polar residues" evidence="1">
    <location>
        <begin position="83"/>
        <end position="95"/>
    </location>
</feature>
<protein>
    <submittedName>
        <fullName evidence="2">Lipase</fullName>
    </submittedName>
</protein>
<keyword evidence="3" id="KW-1185">Reference proteome</keyword>
<organism evidence="2 3">
    <name type="scientific">Mycobacterium cookii</name>
    <dbReference type="NCBI Taxonomy" id="1775"/>
    <lineage>
        <taxon>Bacteria</taxon>
        <taxon>Bacillati</taxon>
        <taxon>Actinomycetota</taxon>
        <taxon>Actinomycetes</taxon>
        <taxon>Mycobacteriales</taxon>
        <taxon>Mycobacteriaceae</taxon>
        <taxon>Mycobacterium</taxon>
    </lineage>
</organism>
<dbReference type="Gene3D" id="1.10.260.130">
    <property type="match status" value="1"/>
</dbReference>
<dbReference type="EMBL" id="AP022569">
    <property type="protein sequence ID" value="BBX45320.1"/>
    <property type="molecule type" value="Genomic_DNA"/>
</dbReference>
<dbReference type="Proteomes" id="UP000465866">
    <property type="component" value="Chromosome"/>
</dbReference>
<dbReference type="PANTHER" id="PTHR34853">
    <property type="match status" value="1"/>
</dbReference>
<dbReference type="PIRSF" id="PIRSF029171">
    <property type="entry name" value="Esterase_LipA"/>
    <property type="match status" value="1"/>
</dbReference>
<gene>
    <name evidence="2" type="ORF">MCOO_13350</name>
</gene>
<dbReference type="AlphaFoldDB" id="A0A7I7KT99"/>
<dbReference type="GO" id="GO:0016042">
    <property type="term" value="P:lipid catabolic process"/>
    <property type="evidence" value="ECO:0007669"/>
    <property type="project" value="InterPro"/>
</dbReference>
<evidence type="ECO:0000313" key="2">
    <source>
        <dbReference type="EMBL" id="BBX45320.1"/>
    </source>
</evidence>
<feature type="region of interest" description="Disordered" evidence="1">
    <location>
        <begin position="83"/>
        <end position="102"/>
    </location>
</feature>
<dbReference type="PANTHER" id="PTHR34853:SF1">
    <property type="entry name" value="LIPASE 5"/>
    <property type="match status" value="1"/>
</dbReference>
<evidence type="ECO:0000313" key="3">
    <source>
        <dbReference type="Proteomes" id="UP000465866"/>
    </source>
</evidence>
<dbReference type="InterPro" id="IPR029058">
    <property type="entry name" value="AB_hydrolase_fold"/>
</dbReference>
<dbReference type="SUPFAM" id="SSF53474">
    <property type="entry name" value="alpha/beta-Hydrolases"/>
    <property type="match status" value="1"/>
</dbReference>
<dbReference type="KEGG" id="mcoo:MCOO_13350"/>
<reference evidence="2 3" key="1">
    <citation type="journal article" date="2019" name="Emerg. Microbes Infect.">
        <title>Comprehensive subspecies identification of 175 nontuberculous mycobacteria species based on 7547 genomic profiles.</title>
        <authorList>
            <person name="Matsumoto Y."/>
            <person name="Kinjo T."/>
            <person name="Motooka D."/>
            <person name="Nabeya D."/>
            <person name="Jung N."/>
            <person name="Uechi K."/>
            <person name="Horii T."/>
            <person name="Iida T."/>
            <person name="Fujita J."/>
            <person name="Nakamura S."/>
        </authorList>
    </citation>
    <scope>NUCLEOTIDE SEQUENCE [LARGE SCALE GENOMIC DNA]</scope>
    <source>
        <strain evidence="2 3">JCM 12404</strain>
    </source>
</reference>
<dbReference type="Pfam" id="PF03583">
    <property type="entry name" value="LIP"/>
    <property type="match status" value="2"/>
</dbReference>
<dbReference type="Gene3D" id="3.40.50.1820">
    <property type="entry name" value="alpha/beta hydrolase"/>
    <property type="match status" value="1"/>
</dbReference>
<dbReference type="GO" id="GO:0004806">
    <property type="term" value="F:triacylglycerol lipase activity"/>
    <property type="evidence" value="ECO:0007669"/>
    <property type="project" value="InterPro"/>
</dbReference>
<sequence length="439" mass="46893">MVPTDQGGVMTEPPQPAGWHPEPGREPGITVPQPKDDPFYEYTGSLEKILPGTVLKTRSFAYRAFGVPTWLRATQLLYRSTSQTGRPTANVTSAIQPPDQDDKTKVISYQSAYDSLNRNDEPSYAISGGLTLGGLVPNVELAVFAPFLADGYTVVVPDTEGQRADFAAGPEYGMNTLDSIRAVFSPLSTVGLPDDAKVALLGYSGGAIATEWAAELAPAYAPDVNARMVGAAMGGVLVDPAHNLHYIEGTWFWAGVMPMALIGIGRAFGVDFTPYLTPVGVTVFNELQTTSIVDVLGRYRGLTWQKLIIPGYPTPESLPLYVKHANQLIMGTRGTPSIPLFIGQGANGVLEGTPGNKAGIGAGDGVMIAGDVRTLAREYCAKGTKVHYEQYDLLGHIASLVPWLPNAIAWIRQRFEGLPAPQNCSSIAPGNPLEPIPFP</sequence>
<proteinExistence type="predicted"/>
<dbReference type="InterPro" id="IPR005152">
    <property type="entry name" value="Lipase_secreted"/>
</dbReference>